<dbReference type="InterPro" id="IPR022781">
    <property type="entry name" value="Flagellar_biosynth_FliO"/>
</dbReference>
<keyword evidence="3 7" id="KW-1133">Transmembrane helix</keyword>
<evidence type="ECO:0000313" key="8">
    <source>
        <dbReference type="EMBL" id="KAA8717515.1"/>
    </source>
</evidence>
<dbReference type="AlphaFoldDB" id="A0A5M9RDI3"/>
<evidence type="ECO:0000256" key="1">
    <source>
        <dbReference type="ARBA" id="ARBA00022475"/>
    </source>
</evidence>
<dbReference type="GO" id="GO:0044781">
    <property type="term" value="P:bacterial-type flagellum organization"/>
    <property type="evidence" value="ECO:0007669"/>
    <property type="project" value="UniProtKB-UniRule"/>
</dbReference>
<dbReference type="GO" id="GO:0005886">
    <property type="term" value="C:plasma membrane"/>
    <property type="evidence" value="ECO:0007669"/>
    <property type="project" value="UniProtKB-SubCell"/>
</dbReference>
<dbReference type="PANTHER" id="PTHR38766">
    <property type="entry name" value="FLAGELLAR PROTEIN FLIO"/>
    <property type="match status" value="1"/>
</dbReference>
<feature type="transmembrane region" description="Helical" evidence="7">
    <location>
        <begin position="44"/>
        <end position="65"/>
    </location>
</feature>
<keyword evidence="2 7" id="KW-0812">Transmembrane</keyword>
<name>A0A5M9RDI3_9GAMM</name>
<comment type="caution">
    <text evidence="8">The sequence shown here is derived from an EMBL/GenBank/DDBJ whole genome shotgun (WGS) entry which is preliminary data.</text>
</comment>
<keyword evidence="4 7" id="KW-0472">Membrane</keyword>
<dbReference type="PANTHER" id="PTHR38766:SF1">
    <property type="entry name" value="FLAGELLAR PROTEIN FLIO"/>
    <property type="match status" value="1"/>
</dbReference>
<dbReference type="InterPro" id="IPR052205">
    <property type="entry name" value="FliO/MopB"/>
</dbReference>
<keyword evidence="8" id="KW-0966">Cell projection</keyword>
<evidence type="ECO:0000256" key="4">
    <source>
        <dbReference type="ARBA" id="ARBA00023136"/>
    </source>
</evidence>
<keyword evidence="8" id="KW-0282">Flagellum</keyword>
<evidence type="ECO:0000313" key="9">
    <source>
        <dbReference type="Proteomes" id="UP000322181"/>
    </source>
</evidence>
<gene>
    <name evidence="8" type="primary">fliO</name>
    <name evidence="8" type="ORF">F4V73_06645</name>
</gene>
<dbReference type="EMBL" id="VXKB01000001">
    <property type="protein sequence ID" value="KAA8717515.1"/>
    <property type="molecule type" value="Genomic_DNA"/>
</dbReference>
<keyword evidence="5 7" id="KW-0975">Bacterial flagellum</keyword>
<dbReference type="NCBIfam" id="TIGR03500">
    <property type="entry name" value="FliO_TIGR"/>
    <property type="match status" value="1"/>
</dbReference>
<evidence type="ECO:0000256" key="3">
    <source>
        <dbReference type="ARBA" id="ARBA00022989"/>
    </source>
</evidence>
<dbReference type="Proteomes" id="UP000322181">
    <property type="component" value="Unassembled WGS sequence"/>
</dbReference>
<protein>
    <recommendedName>
        <fullName evidence="7">Flagellar protein</fullName>
    </recommendedName>
</protein>
<dbReference type="GO" id="GO:0009425">
    <property type="term" value="C:bacterial-type flagellum basal body"/>
    <property type="evidence" value="ECO:0007669"/>
    <property type="project" value="UniProtKB-SubCell"/>
</dbReference>
<dbReference type="Pfam" id="PF04347">
    <property type="entry name" value="FliO"/>
    <property type="match status" value="1"/>
</dbReference>
<keyword evidence="1 7" id="KW-1003">Cell membrane</keyword>
<comment type="subcellular location">
    <subcellularLocation>
        <location evidence="7">Cell membrane</location>
    </subcellularLocation>
    <subcellularLocation>
        <location evidence="7">Bacterial flagellum basal body</location>
    </subcellularLocation>
</comment>
<sequence>MIANSAGHAALPATEKTADTAVFSPVITQPSVPGTQAVSNTDSLIQVSGALGGIILLILALTWLVRKLGFSAKLAGKTALLTVKSSCSLGSKERLVVVEIQDEWLILGVTAQSVNLLHRCPADPDAVTNAPSAFHALLKTKRAAPVDKPI</sequence>
<dbReference type="RefSeq" id="WP_067361546.1">
    <property type="nucleotide sequence ID" value="NZ_BAAAFS010000001.1"/>
</dbReference>
<keyword evidence="8" id="KW-0969">Cilium</keyword>
<proteinExistence type="inferred from homology"/>
<accession>A0A5M9RDI3</accession>
<reference evidence="8 9" key="1">
    <citation type="submission" date="2019-09" db="EMBL/GenBank/DDBJ databases">
        <title>Draft genome sequence of various Type strains from the CCUG.</title>
        <authorList>
            <person name="Pineiro-Iglesias B."/>
            <person name="Tunovic T."/>
            <person name="Unosson C."/>
            <person name="Inganas E."/>
            <person name="Ohlen M."/>
            <person name="Cardew S."/>
            <person name="Jensie-Markopoulos S."/>
            <person name="Salva-Serra F."/>
            <person name="Jaen-Luchoro D."/>
            <person name="Karlsson R."/>
            <person name="Svensson-Stadler L."/>
            <person name="Chun J."/>
            <person name="Moore E."/>
        </authorList>
    </citation>
    <scope>NUCLEOTIDE SEQUENCE [LARGE SCALE GENOMIC DNA]</scope>
    <source>
        <strain evidence="8 9">CCUG 53682T</strain>
    </source>
</reference>
<comment type="similarity">
    <text evidence="6 7">Belongs to the FliO/MopB family.</text>
</comment>
<evidence type="ECO:0000256" key="7">
    <source>
        <dbReference type="RuleBase" id="RU362064"/>
    </source>
</evidence>
<evidence type="ECO:0000256" key="2">
    <source>
        <dbReference type="ARBA" id="ARBA00022692"/>
    </source>
</evidence>
<dbReference type="OrthoDB" id="6897726at2"/>
<evidence type="ECO:0000256" key="6">
    <source>
        <dbReference type="ARBA" id="ARBA00037937"/>
    </source>
</evidence>
<organism evidence="8 9">
    <name type="scientific">Morganella psychrotolerans</name>
    <dbReference type="NCBI Taxonomy" id="368603"/>
    <lineage>
        <taxon>Bacteria</taxon>
        <taxon>Pseudomonadati</taxon>
        <taxon>Pseudomonadota</taxon>
        <taxon>Gammaproteobacteria</taxon>
        <taxon>Enterobacterales</taxon>
        <taxon>Morganellaceae</taxon>
        <taxon>Morganella</taxon>
    </lineage>
</organism>
<evidence type="ECO:0000256" key="5">
    <source>
        <dbReference type="ARBA" id="ARBA00023143"/>
    </source>
</evidence>